<sequence>MSKQTTLTISSKNYSSWSLRGWLMLKLSGLPFQEVAVHPDDVDNRAELLLLSPSILVPRLDHDGCKVWDTMAIGEYLNELNPKAHLLPKDPVARAHCRSVCGEMHSGFSAMRASLPMNIKGKFESFKVWSKAQIDINRILVIWQDCLSTYGGPFLFGKEPTLADAMFAPVVTRFLTYHVELDKASERYCEHIMAMPEMKEWVMGALEEPDDIEELEVEF</sequence>
<dbReference type="CDD" id="cd03194">
    <property type="entry name" value="GST_C_3"/>
    <property type="match status" value="1"/>
</dbReference>
<dbReference type="SUPFAM" id="SSF47616">
    <property type="entry name" value="GST C-terminal domain-like"/>
    <property type="match status" value="1"/>
</dbReference>
<dbReference type="GO" id="GO:0006749">
    <property type="term" value="P:glutathione metabolic process"/>
    <property type="evidence" value="ECO:0007669"/>
    <property type="project" value="TreeGrafter"/>
</dbReference>
<dbReference type="InterPro" id="IPR036282">
    <property type="entry name" value="Glutathione-S-Trfase_C_sf"/>
</dbReference>
<proteinExistence type="predicted"/>
<dbReference type="GO" id="GO:0004364">
    <property type="term" value="F:glutathione transferase activity"/>
    <property type="evidence" value="ECO:0007669"/>
    <property type="project" value="TreeGrafter"/>
</dbReference>
<feature type="domain" description="GST N-terminal" evidence="1">
    <location>
        <begin position="5"/>
        <end position="85"/>
    </location>
</feature>
<dbReference type="RefSeq" id="WP_068949755.1">
    <property type="nucleotide sequence ID" value="NZ_CP015922.1"/>
</dbReference>
<dbReference type="InterPro" id="IPR004045">
    <property type="entry name" value="Glutathione_S-Trfase_N"/>
</dbReference>
<dbReference type="InterPro" id="IPR036249">
    <property type="entry name" value="Thioredoxin-like_sf"/>
</dbReference>
<dbReference type="PANTHER" id="PTHR42673">
    <property type="entry name" value="MALEYLACETOACETATE ISOMERASE"/>
    <property type="match status" value="1"/>
</dbReference>
<dbReference type="Gene3D" id="1.20.1050.10">
    <property type="match status" value="1"/>
</dbReference>
<keyword evidence="3" id="KW-1185">Reference proteome</keyword>
<dbReference type="InterPro" id="IPR040079">
    <property type="entry name" value="Glutathione_S-Trfase"/>
</dbReference>
<dbReference type="Pfam" id="PF13410">
    <property type="entry name" value="GST_C_2"/>
    <property type="match status" value="1"/>
</dbReference>
<dbReference type="EMBL" id="CP015922">
    <property type="protein sequence ID" value="ANJ00763.1"/>
    <property type="molecule type" value="Genomic_DNA"/>
</dbReference>
<dbReference type="Pfam" id="PF13409">
    <property type="entry name" value="GST_N_2"/>
    <property type="match status" value="1"/>
</dbReference>
<dbReference type="Gene3D" id="3.40.30.10">
    <property type="entry name" value="Glutaredoxin"/>
    <property type="match status" value="1"/>
</dbReference>
<dbReference type="STRING" id="1743168.A8O14_06615"/>
<name>A0A191UIC8_9BURK</name>
<dbReference type="Proteomes" id="UP000078463">
    <property type="component" value="Chromosome"/>
</dbReference>
<dbReference type="GO" id="GO:0016034">
    <property type="term" value="F:maleylacetoacetate isomerase activity"/>
    <property type="evidence" value="ECO:0007669"/>
    <property type="project" value="TreeGrafter"/>
</dbReference>
<reference evidence="3" key="1">
    <citation type="submission" date="2016-05" db="EMBL/GenBank/DDBJ databases">
        <title>Polynucleobacter sp. QLW-P1FAT50C-4 genome.</title>
        <authorList>
            <person name="Hahn M.W."/>
        </authorList>
    </citation>
    <scope>NUCLEOTIDE SEQUENCE [LARGE SCALE GENOMIC DNA]</scope>
    <source>
        <strain evidence="3">QLW-P1FAT50C-4</strain>
    </source>
</reference>
<keyword evidence="2" id="KW-0808">Transferase</keyword>
<dbReference type="SUPFAM" id="SSF52833">
    <property type="entry name" value="Thioredoxin-like"/>
    <property type="match status" value="1"/>
</dbReference>
<dbReference type="PANTHER" id="PTHR42673:SF4">
    <property type="entry name" value="MALEYLACETOACETATE ISOMERASE"/>
    <property type="match status" value="1"/>
</dbReference>
<dbReference type="KEGG" id="pwu:A8O14_06615"/>
<gene>
    <name evidence="2" type="ORF">A8O14_06615</name>
</gene>
<accession>A0A191UIC8</accession>
<organism evidence="2 3">
    <name type="scientific">Polynucleobacter wuianus</name>
    <dbReference type="NCBI Taxonomy" id="1743168"/>
    <lineage>
        <taxon>Bacteria</taxon>
        <taxon>Pseudomonadati</taxon>
        <taxon>Pseudomonadota</taxon>
        <taxon>Betaproteobacteria</taxon>
        <taxon>Burkholderiales</taxon>
        <taxon>Burkholderiaceae</taxon>
        <taxon>Polynucleobacter</taxon>
    </lineage>
</organism>
<evidence type="ECO:0000313" key="3">
    <source>
        <dbReference type="Proteomes" id="UP000078463"/>
    </source>
</evidence>
<evidence type="ECO:0000259" key="1">
    <source>
        <dbReference type="PROSITE" id="PS50404"/>
    </source>
</evidence>
<dbReference type="GO" id="GO:0006559">
    <property type="term" value="P:L-phenylalanine catabolic process"/>
    <property type="evidence" value="ECO:0007669"/>
    <property type="project" value="TreeGrafter"/>
</dbReference>
<evidence type="ECO:0000313" key="2">
    <source>
        <dbReference type="EMBL" id="ANJ00763.1"/>
    </source>
</evidence>
<protein>
    <submittedName>
        <fullName evidence="2">Glutathione S-transferase</fullName>
    </submittedName>
</protein>
<dbReference type="AlphaFoldDB" id="A0A191UIC8"/>
<dbReference type="PROSITE" id="PS50404">
    <property type="entry name" value="GST_NTER"/>
    <property type="match status" value="1"/>
</dbReference>
<dbReference type="SFLD" id="SFLDS00019">
    <property type="entry name" value="Glutathione_Transferase_(cytos"/>
    <property type="match status" value="1"/>
</dbReference>
<dbReference type="OrthoDB" id="9799538at2"/>
<dbReference type="CDD" id="cd03043">
    <property type="entry name" value="GST_N_1"/>
    <property type="match status" value="1"/>
</dbReference>